<dbReference type="Proteomes" id="UP000295438">
    <property type="component" value="Unassembled WGS sequence"/>
</dbReference>
<gene>
    <name evidence="2" type="ORF">E1898_10445</name>
</gene>
<evidence type="ECO:0000259" key="1">
    <source>
        <dbReference type="SMART" id="SM00953"/>
    </source>
</evidence>
<name>A0A4R5UXQ2_9BACT</name>
<comment type="caution">
    <text evidence="2">The sequence shown here is derived from an EMBL/GenBank/DDBJ whole genome shotgun (WGS) entry which is preliminary data.</text>
</comment>
<protein>
    <submittedName>
        <fullName evidence="2">RES domain-containing protein</fullName>
    </submittedName>
</protein>
<keyword evidence="3" id="KW-1185">Reference proteome</keyword>
<reference evidence="2 3" key="1">
    <citation type="submission" date="2019-03" db="EMBL/GenBank/DDBJ databases">
        <title>Algoriphagus aquimaris sp. nov., isolated form marine sediment in Pohang, Korea.</title>
        <authorList>
            <person name="Kim J."/>
            <person name="Yoon S.-H."/>
            <person name="Lee S.-S."/>
        </authorList>
    </citation>
    <scope>NUCLEOTIDE SEQUENCE [LARGE SCALE GENOMIC DNA]</scope>
    <source>
        <strain evidence="2 3">F21</strain>
    </source>
</reference>
<dbReference type="AlphaFoldDB" id="A0A4R5UXQ2"/>
<sequence>MRVFRLMRKKFGIELSGKGAALTGNRWNSKGTELIYCADSRALAMAEVAVHLSLSILPKDYVMVEIDIPGEVSIKSIYLEDLPAHWNSFPHIDSTQFIGDQFVQNWRSCVLKVPSAVVPRDYNYLINPAHQDFSLIKIVDHYDFPFDLRLFGKNI</sequence>
<evidence type="ECO:0000313" key="2">
    <source>
        <dbReference type="EMBL" id="TDK44092.1"/>
    </source>
</evidence>
<dbReference type="Pfam" id="PF08808">
    <property type="entry name" value="RES"/>
    <property type="match status" value="1"/>
</dbReference>
<organism evidence="2 3">
    <name type="scientific">Algoriphagus formosus</name>
    <dbReference type="NCBI Taxonomy" id="2007308"/>
    <lineage>
        <taxon>Bacteria</taxon>
        <taxon>Pseudomonadati</taxon>
        <taxon>Bacteroidota</taxon>
        <taxon>Cytophagia</taxon>
        <taxon>Cytophagales</taxon>
        <taxon>Cyclobacteriaceae</taxon>
        <taxon>Algoriphagus</taxon>
    </lineage>
</organism>
<dbReference type="InterPro" id="IPR014914">
    <property type="entry name" value="RES_dom"/>
</dbReference>
<dbReference type="SMART" id="SM00953">
    <property type="entry name" value="RES"/>
    <property type="match status" value="1"/>
</dbReference>
<evidence type="ECO:0000313" key="3">
    <source>
        <dbReference type="Proteomes" id="UP000295438"/>
    </source>
</evidence>
<feature type="domain" description="RES" evidence="1">
    <location>
        <begin position="14"/>
        <end position="140"/>
    </location>
</feature>
<accession>A0A4R5UXQ2</accession>
<proteinExistence type="predicted"/>
<dbReference type="EMBL" id="SMUW01000034">
    <property type="protein sequence ID" value="TDK44092.1"/>
    <property type="molecule type" value="Genomic_DNA"/>
</dbReference>